<dbReference type="InterPro" id="IPR045851">
    <property type="entry name" value="AMP-bd_C_sf"/>
</dbReference>
<proteinExistence type="predicted"/>
<dbReference type="InterPro" id="IPR028154">
    <property type="entry name" value="AMP-dep_Lig_C"/>
</dbReference>
<organism evidence="3 4">
    <name type="scientific">Desulfomonile tiedjei</name>
    <dbReference type="NCBI Taxonomy" id="2358"/>
    <lineage>
        <taxon>Bacteria</taxon>
        <taxon>Pseudomonadati</taxon>
        <taxon>Thermodesulfobacteriota</taxon>
        <taxon>Desulfomonilia</taxon>
        <taxon>Desulfomonilales</taxon>
        <taxon>Desulfomonilaceae</taxon>
        <taxon>Desulfomonile</taxon>
    </lineage>
</organism>
<feature type="domain" description="AMP-dependent synthetase/ligase" evidence="1">
    <location>
        <begin position="65"/>
        <end position="256"/>
    </location>
</feature>
<protein>
    <submittedName>
        <fullName evidence="3">AMP-binding protein</fullName>
    </submittedName>
</protein>
<comment type="caution">
    <text evidence="3">The sequence shown here is derived from an EMBL/GenBank/DDBJ whole genome shotgun (WGS) entry which is preliminary data.</text>
</comment>
<evidence type="ECO:0000259" key="2">
    <source>
        <dbReference type="Pfam" id="PF14535"/>
    </source>
</evidence>
<dbReference type="Pfam" id="PF14535">
    <property type="entry name" value="AMP-binding_C_2"/>
    <property type="match status" value="1"/>
</dbReference>
<dbReference type="InterPro" id="IPR042099">
    <property type="entry name" value="ANL_N_sf"/>
</dbReference>
<dbReference type="AlphaFoldDB" id="A0A9D6UYH0"/>
<dbReference type="Gene3D" id="3.40.50.12780">
    <property type="entry name" value="N-terminal domain of ligase-like"/>
    <property type="match status" value="1"/>
</dbReference>
<evidence type="ECO:0000313" key="4">
    <source>
        <dbReference type="Proteomes" id="UP000807825"/>
    </source>
</evidence>
<evidence type="ECO:0000259" key="1">
    <source>
        <dbReference type="Pfam" id="PF00501"/>
    </source>
</evidence>
<dbReference type="InterPro" id="IPR000873">
    <property type="entry name" value="AMP-dep_synth/lig_dom"/>
</dbReference>
<reference evidence="3" key="1">
    <citation type="submission" date="2020-07" db="EMBL/GenBank/DDBJ databases">
        <title>Huge and variable diversity of episymbiotic CPR bacteria and DPANN archaea in groundwater ecosystems.</title>
        <authorList>
            <person name="He C.Y."/>
            <person name="Keren R."/>
            <person name="Whittaker M."/>
            <person name="Farag I.F."/>
            <person name="Doudna J."/>
            <person name="Cate J.H.D."/>
            <person name="Banfield J.F."/>
        </authorList>
    </citation>
    <scope>NUCLEOTIDE SEQUENCE</scope>
    <source>
        <strain evidence="3">NC_groundwater_1664_Pr3_B-0.1um_52_9</strain>
    </source>
</reference>
<sequence length="437" mass="49882">MENRAALYWNPYLETLPREQLIEIQLARLRKLLAYVKNHSVFYRNLLSDVEPYDIRSIADVKKLPLIDKEDLRKAQDEKEPFPFGEMLGVPPEQVCTFRQTSGTTGKPVYVPESYESWQWRVEVWCHILWMAGFRETDRVFIPFGYNVYVAFWEGHFAAEKLGCMVVPGGALDTKGRINKIREVKATALLNTPTYGLHMAEEAEKMGLNPRDLGIERMLCAGEPLPDATRRKLEETWGAEVYDHIGGTEPCAWAAMCGQRSGLHIMEPFFLVEFLDLETLSREVDEGEMGVAVVTPLGRRSFPLVRFNTKDVVKKGTDGCGCGRTSMMIEGVTGRTDHLMKIRGVLFTPVSVEELLRSEFAEIVEYEIIVQKKGIMDGISLRVEPKEEMGELAVNGLVRRLSERLKIKTNLRFEIEPVSPGELPRYTLKSKRFKDLR</sequence>
<dbReference type="Gene3D" id="3.30.300.30">
    <property type="match status" value="1"/>
</dbReference>
<feature type="domain" description="AMP-dependent ligase C-terminal" evidence="2">
    <location>
        <begin position="344"/>
        <end position="437"/>
    </location>
</feature>
<dbReference type="Proteomes" id="UP000807825">
    <property type="component" value="Unassembled WGS sequence"/>
</dbReference>
<gene>
    <name evidence="3" type="ORF">HY912_01980</name>
</gene>
<name>A0A9D6UYH0_9BACT</name>
<dbReference type="Pfam" id="PF00501">
    <property type="entry name" value="AMP-binding"/>
    <property type="match status" value="1"/>
</dbReference>
<accession>A0A9D6UYH0</accession>
<dbReference type="PANTHER" id="PTHR43845">
    <property type="entry name" value="BLR5969 PROTEIN"/>
    <property type="match status" value="1"/>
</dbReference>
<dbReference type="SUPFAM" id="SSF56801">
    <property type="entry name" value="Acetyl-CoA synthetase-like"/>
    <property type="match status" value="1"/>
</dbReference>
<dbReference type="EMBL" id="JACRDE010000054">
    <property type="protein sequence ID" value="MBI5248239.1"/>
    <property type="molecule type" value="Genomic_DNA"/>
</dbReference>
<dbReference type="PANTHER" id="PTHR43845:SF1">
    <property type="entry name" value="BLR5969 PROTEIN"/>
    <property type="match status" value="1"/>
</dbReference>
<evidence type="ECO:0000313" key="3">
    <source>
        <dbReference type="EMBL" id="MBI5248239.1"/>
    </source>
</evidence>